<sequence>MGKNFTQVDFSEEEFHNFSHRLNDQLLLLRDILDKPGFGDGDMTLGAEFEMYITKEDGEISPINKELLERLDKSLFQLELNQFNLEYNVTPTKAAGTPFDTLHREMAGALQTANDAAASFHSSLVPVGILPTLRAEHLLPEFMTDIPRFRCLSDSLHKLRGGAFEVNINGQDPIELSSHDVTLEGANTSFQIHMRVEPHRFADTFNAIQMITPMAVALAANSPLLLGHRLWQETRIALFKQSIDSRQRNTVAWRQPARVTFGHGWVREGLWELFAETVRLYPPIIPLLFEEDANAVFEAGGIPGLEELSLHMGTTWPWNRAVYSAAAGGHTRIEMRALPAGPSLIDMTANAAFYIGVAMALRDRINEILPAMPFRFAEYNFYRAAQNGLDAHILWPEPGQHHPREVPITEVIAELLPLMEEGLAAIGVDNRDSGRMVSIIRDRLDSRMTGARWQLEMLEKYEQDLPRIQACQAMLRAYMERQESGAPVSEWSCSL</sequence>
<dbReference type="GO" id="GO:0004357">
    <property type="term" value="F:glutamate-cysteine ligase activity"/>
    <property type="evidence" value="ECO:0007669"/>
    <property type="project" value="InterPro"/>
</dbReference>
<dbReference type="InterPro" id="IPR006336">
    <property type="entry name" value="GCS2"/>
</dbReference>
<dbReference type="OrthoDB" id="240589at2"/>
<dbReference type="RefSeq" id="WP_139940136.1">
    <property type="nucleotide sequence ID" value="NZ_JBHSYP010000008.1"/>
</dbReference>
<dbReference type="SUPFAM" id="SSF55931">
    <property type="entry name" value="Glutamine synthetase/guanido kinase"/>
    <property type="match status" value="1"/>
</dbReference>
<evidence type="ECO:0000313" key="1">
    <source>
        <dbReference type="EMBL" id="TPD60601.1"/>
    </source>
</evidence>
<dbReference type="PANTHER" id="PTHR36510:SF3">
    <property type="entry name" value="CONSERVED PROTEIN"/>
    <property type="match status" value="1"/>
</dbReference>
<dbReference type="EMBL" id="VFIY01000006">
    <property type="protein sequence ID" value="TPD60601.1"/>
    <property type="molecule type" value="Genomic_DNA"/>
</dbReference>
<dbReference type="InterPro" id="IPR050141">
    <property type="entry name" value="GCL_type2/YbdK_subfam"/>
</dbReference>
<dbReference type="InterPro" id="IPR014746">
    <property type="entry name" value="Gln_synth/guanido_kin_cat_dom"/>
</dbReference>
<dbReference type="Pfam" id="PF04107">
    <property type="entry name" value="GCS2"/>
    <property type="match status" value="1"/>
</dbReference>
<comment type="caution">
    <text evidence="1">The sequence shown here is derived from an EMBL/GenBank/DDBJ whole genome shotgun (WGS) entry which is preliminary data.</text>
</comment>
<proteinExistence type="predicted"/>
<dbReference type="Gene3D" id="3.30.590.20">
    <property type="match status" value="1"/>
</dbReference>
<dbReference type="AlphaFoldDB" id="A0A501PL77"/>
<keyword evidence="2" id="KW-1185">Reference proteome</keyword>
<evidence type="ECO:0000313" key="2">
    <source>
        <dbReference type="Proteomes" id="UP000319148"/>
    </source>
</evidence>
<dbReference type="InterPro" id="IPR016602">
    <property type="entry name" value="UCP012666"/>
</dbReference>
<dbReference type="PANTHER" id="PTHR36510">
    <property type="entry name" value="GLUTAMATE--CYSTEINE LIGASE 2-RELATED"/>
    <property type="match status" value="1"/>
</dbReference>
<dbReference type="PIRSF" id="PIRSF012666">
    <property type="entry name" value="UCP012666"/>
    <property type="match status" value="1"/>
</dbReference>
<protein>
    <recommendedName>
        <fullName evidence="3">Glutamate--cysteine ligase</fullName>
    </recommendedName>
</protein>
<dbReference type="Proteomes" id="UP000319148">
    <property type="component" value="Unassembled WGS sequence"/>
</dbReference>
<name>A0A501PL77_9PROT</name>
<reference evidence="2" key="1">
    <citation type="submission" date="2019-06" db="EMBL/GenBank/DDBJ databases">
        <title>The complete genome of Emcibacter congregatus ZYLT.</title>
        <authorList>
            <person name="Zhao Z."/>
        </authorList>
    </citation>
    <scope>NUCLEOTIDE SEQUENCE [LARGE SCALE GENOMIC DNA]</scope>
    <source>
        <strain evidence="2">MCCC 1A06723</strain>
    </source>
</reference>
<dbReference type="GO" id="GO:0042398">
    <property type="term" value="P:modified amino acid biosynthetic process"/>
    <property type="evidence" value="ECO:0007669"/>
    <property type="project" value="InterPro"/>
</dbReference>
<organism evidence="1 2">
    <name type="scientific">Emcibacter nanhaiensis</name>
    <dbReference type="NCBI Taxonomy" id="1505037"/>
    <lineage>
        <taxon>Bacteria</taxon>
        <taxon>Pseudomonadati</taxon>
        <taxon>Pseudomonadota</taxon>
        <taxon>Alphaproteobacteria</taxon>
        <taxon>Emcibacterales</taxon>
        <taxon>Emcibacteraceae</taxon>
        <taxon>Emcibacter</taxon>
    </lineage>
</organism>
<accession>A0A501PL77</accession>
<gene>
    <name evidence="1" type="ORF">FIV46_07670</name>
</gene>
<evidence type="ECO:0008006" key="3">
    <source>
        <dbReference type="Google" id="ProtNLM"/>
    </source>
</evidence>